<dbReference type="PANTHER" id="PTHR30589:SF0">
    <property type="entry name" value="PHOSPHATIDYLGLYCEROL--PROLIPOPROTEIN DIACYLGLYCERYL TRANSFERASE"/>
    <property type="match status" value="1"/>
</dbReference>
<evidence type="ECO:0000256" key="4">
    <source>
        <dbReference type="ARBA" id="ARBA00022692"/>
    </source>
</evidence>
<evidence type="ECO:0000256" key="7">
    <source>
        <dbReference type="HAMAP-Rule" id="MF_01147"/>
    </source>
</evidence>
<comment type="similarity">
    <text evidence="1 7">Belongs to the Lgt family.</text>
</comment>
<dbReference type="GO" id="GO:0008961">
    <property type="term" value="F:phosphatidylglycerol-prolipoprotein diacylglyceryl transferase activity"/>
    <property type="evidence" value="ECO:0007669"/>
    <property type="project" value="UniProtKB-UniRule"/>
</dbReference>
<dbReference type="GO" id="GO:0005886">
    <property type="term" value="C:plasma membrane"/>
    <property type="evidence" value="ECO:0007669"/>
    <property type="project" value="UniProtKB-SubCell"/>
</dbReference>
<evidence type="ECO:0000256" key="1">
    <source>
        <dbReference type="ARBA" id="ARBA00007150"/>
    </source>
</evidence>
<dbReference type="PANTHER" id="PTHR30589">
    <property type="entry name" value="PROLIPOPROTEIN DIACYLGLYCERYL TRANSFERASE"/>
    <property type="match status" value="1"/>
</dbReference>
<keyword evidence="4 7" id="KW-0812">Transmembrane</keyword>
<name>A0A2H0VZN0_9BACT</name>
<dbReference type="EC" id="2.5.1.145" evidence="7"/>
<feature type="transmembrane region" description="Helical" evidence="7">
    <location>
        <begin position="170"/>
        <end position="190"/>
    </location>
</feature>
<organism evidence="8 9">
    <name type="scientific">Candidatus Buchananbacteria bacterium CG10_big_fil_rev_8_21_14_0_10_42_9</name>
    <dbReference type="NCBI Taxonomy" id="1974526"/>
    <lineage>
        <taxon>Bacteria</taxon>
        <taxon>Candidatus Buchananiibacteriota</taxon>
    </lineage>
</organism>
<comment type="pathway">
    <text evidence="7">Protein modification; lipoprotein biosynthesis (diacylglyceryl transfer).</text>
</comment>
<protein>
    <recommendedName>
        <fullName evidence="7">Phosphatidylglycerol--prolipoprotein diacylglyceryl transferase</fullName>
        <ecNumber evidence="7">2.5.1.145</ecNumber>
    </recommendedName>
</protein>
<evidence type="ECO:0000256" key="5">
    <source>
        <dbReference type="ARBA" id="ARBA00022989"/>
    </source>
</evidence>
<evidence type="ECO:0000256" key="6">
    <source>
        <dbReference type="ARBA" id="ARBA00023136"/>
    </source>
</evidence>
<dbReference type="EMBL" id="PEZZ01000049">
    <property type="protein sequence ID" value="PIS04569.1"/>
    <property type="molecule type" value="Genomic_DNA"/>
</dbReference>
<dbReference type="NCBIfam" id="TIGR00544">
    <property type="entry name" value="lgt"/>
    <property type="match status" value="1"/>
</dbReference>
<proteinExistence type="inferred from homology"/>
<dbReference type="PROSITE" id="PS01311">
    <property type="entry name" value="LGT"/>
    <property type="match status" value="1"/>
</dbReference>
<reference evidence="9" key="1">
    <citation type="submission" date="2017-09" db="EMBL/GenBank/DDBJ databases">
        <title>Depth-based differentiation of microbial function through sediment-hosted aquifers and enrichment of novel symbionts in the deep terrestrial subsurface.</title>
        <authorList>
            <person name="Probst A.J."/>
            <person name="Ladd B."/>
            <person name="Jarett J.K."/>
            <person name="Geller-Mcgrath D.E."/>
            <person name="Sieber C.M.K."/>
            <person name="Emerson J.B."/>
            <person name="Anantharaman K."/>
            <person name="Thomas B.C."/>
            <person name="Malmstrom R."/>
            <person name="Stieglmeier M."/>
            <person name="Klingl A."/>
            <person name="Woyke T."/>
            <person name="Ryan C.M."/>
            <person name="Banfield J.F."/>
        </authorList>
    </citation>
    <scope>NUCLEOTIDE SEQUENCE [LARGE SCALE GENOMIC DNA]</scope>
</reference>
<comment type="function">
    <text evidence="7">Catalyzes the transfer of the diacylglyceryl group from phosphatidylglycerol to the sulfhydryl group of the N-terminal cysteine of a prolipoprotein, the first step in the formation of mature lipoproteins.</text>
</comment>
<feature type="transmembrane region" description="Helical" evidence="7">
    <location>
        <begin position="20"/>
        <end position="41"/>
    </location>
</feature>
<feature type="transmembrane region" description="Helical" evidence="7">
    <location>
        <begin position="96"/>
        <end position="114"/>
    </location>
</feature>
<dbReference type="HAMAP" id="MF_01147">
    <property type="entry name" value="Lgt"/>
    <property type="match status" value="1"/>
</dbReference>
<dbReference type="UniPathway" id="UPA00664"/>
<evidence type="ECO:0000256" key="3">
    <source>
        <dbReference type="ARBA" id="ARBA00022679"/>
    </source>
</evidence>
<comment type="subcellular location">
    <subcellularLocation>
        <location evidence="7">Cell membrane</location>
        <topology evidence="7">Multi-pass membrane protein</topology>
    </subcellularLocation>
</comment>
<gene>
    <name evidence="7 8" type="primary">lgt</name>
    <name evidence="8" type="ORF">COT81_05730</name>
</gene>
<keyword evidence="3 7" id="KW-0808">Transferase</keyword>
<keyword evidence="6 7" id="KW-0472">Membrane</keyword>
<comment type="catalytic activity">
    <reaction evidence="7">
        <text>L-cysteinyl-[prolipoprotein] + a 1,2-diacyl-sn-glycero-3-phospho-(1'-sn-glycerol) = an S-1,2-diacyl-sn-glyceryl-L-cysteinyl-[prolipoprotein] + sn-glycerol 1-phosphate + H(+)</text>
        <dbReference type="Rhea" id="RHEA:56712"/>
        <dbReference type="Rhea" id="RHEA-COMP:14679"/>
        <dbReference type="Rhea" id="RHEA-COMP:14680"/>
        <dbReference type="ChEBI" id="CHEBI:15378"/>
        <dbReference type="ChEBI" id="CHEBI:29950"/>
        <dbReference type="ChEBI" id="CHEBI:57685"/>
        <dbReference type="ChEBI" id="CHEBI:64716"/>
        <dbReference type="ChEBI" id="CHEBI:140658"/>
        <dbReference type="EC" id="2.5.1.145"/>
    </reaction>
</comment>
<keyword evidence="2 7" id="KW-1003">Cell membrane</keyword>
<sequence>MFHFLHTHLPDPIAFTIGPIAIHWYGMLIVVAIFIGLLLTAKIGSRYGISKDQVYDLGFWAIIFAIVGARVYFMFLELPYFLANPLDAIKVWQGGLAIHGAIIGGLLAVYFYLFRDPRNKFDNHSLSDDGEGRGEVAENDTGHKRSRKFSIRNLTLTLSHRERVSMGNRVSIWLWLDAVAPALALGQAIGRWGNYFNQELFGRPTNLPWGIPIAEFNRPVQFFNEQFFHPTFLYESVLNLIIFVVLIILHIRRIRARHSRAGGNPEIPDQTRDDRQAGSIFLIYLILYSLVRIFTETLRLDETITIVGIRLPQIVSGLIILASVYLLVKKSKLTSQNN</sequence>
<evidence type="ECO:0000313" key="8">
    <source>
        <dbReference type="EMBL" id="PIS04569.1"/>
    </source>
</evidence>
<keyword evidence="5 7" id="KW-1133">Transmembrane helix</keyword>
<dbReference type="Proteomes" id="UP000230935">
    <property type="component" value="Unassembled WGS sequence"/>
</dbReference>
<comment type="caution">
    <text evidence="8">The sequence shown here is derived from an EMBL/GenBank/DDBJ whole genome shotgun (WGS) entry which is preliminary data.</text>
</comment>
<feature type="transmembrane region" description="Helical" evidence="7">
    <location>
        <begin position="277"/>
        <end position="295"/>
    </location>
</feature>
<dbReference type="GO" id="GO:0042158">
    <property type="term" value="P:lipoprotein biosynthetic process"/>
    <property type="evidence" value="ECO:0007669"/>
    <property type="project" value="UniProtKB-UniRule"/>
</dbReference>
<feature type="transmembrane region" description="Helical" evidence="7">
    <location>
        <begin position="232"/>
        <end position="251"/>
    </location>
</feature>
<dbReference type="Pfam" id="PF01790">
    <property type="entry name" value="LGT"/>
    <property type="match status" value="2"/>
</dbReference>
<accession>A0A2H0VZN0</accession>
<evidence type="ECO:0000256" key="2">
    <source>
        <dbReference type="ARBA" id="ARBA00022475"/>
    </source>
</evidence>
<dbReference type="InterPro" id="IPR001640">
    <property type="entry name" value="Lgt"/>
</dbReference>
<evidence type="ECO:0000313" key="9">
    <source>
        <dbReference type="Proteomes" id="UP000230935"/>
    </source>
</evidence>
<feature type="transmembrane region" description="Helical" evidence="7">
    <location>
        <begin position="53"/>
        <end position="76"/>
    </location>
</feature>
<dbReference type="AlphaFoldDB" id="A0A2H0VZN0"/>
<keyword evidence="8" id="KW-0449">Lipoprotein</keyword>
<feature type="transmembrane region" description="Helical" evidence="7">
    <location>
        <begin position="307"/>
        <end position="328"/>
    </location>
</feature>
<feature type="binding site" evidence="7">
    <location>
        <position position="191"/>
    </location>
    <ligand>
        <name>a 1,2-diacyl-sn-glycero-3-phospho-(1'-sn-glycerol)</name>
        <dbReference type="ChEBI" id="CHEBI:64716"/>
    </ligand>
</feature>